<evidence type="ECO:0000313" key="1">
    <source>
        <dbReference type="EMBL" id="OQS01915.1"/>
    </source>
</evidence>
<dbReference type="EMBL" id="JNBS01001330">
    <property type="protein sequence ID" value="OQS01915.1"/>
    <property type="molecule type" value="Genomic_DNA"/>
</dbReference>
<sequence length="153" mass="17586">MSEQYNHQCVPADTSLYSSTPKANRSSLCTYKSGKCTNFRTLKQNGEQHSLCAYHRDKQNAHQRKSDRKARFRKAAIIRANEQHISFKNLSPPPPLPKFKCELASDHQFQVSNDHFGYPHVEYPSKEGLISPWAAMERLPSIYELLQSRTSSM</sequence>
<comment type="caution">
    <text evidence="1">The sequence shown here is derived from an EMBL/GenBank/DDBJ whole genome shotgun (WGS) entry which is preliminary data.</text>
</comment>
<name>A0A1V9ZV90_9STRA</name>
<accession>A0A1V9ZV90</accession>
<gene>
    <name evidence="1" type="ORF">THRCLA_21568</name>
</gene>
<keyword evidence="2" id="KW-1185">Reference proteome</keyword>
<dbReference type="Proteomes" id="UP000243217">
    <property type="component" value="Unassembled WGS sequence"/>
</dbReference>
<dbReference type="AlphaFoldDB" id="A0A1V9ZV90"/>
<protein>
    <submittedName>
        <fullName evidence="1">Uncharacterized protein</fullName>
    </submittedName>
</protein>
<evidence type="ECO:0000313" key="2">
    <source>
        <dbReference type="Proteomes" id="UP000243217"/>
    </source>
</evidence>
<dbReference type="OrthoDB" id="10302505at2759"/>
<organism evidence="1 2">
    <name type="scientific">Thraustotheca clavata</name>
    <dbReference type="NCBI Taxonomy" id="74557"/>
    <lineage>
        <taxon>Eukaryota</taxon>
        <taxon>Sar</taxon>
        <taxon>Stramenopiles</taxon>
        <taxon>Oomycota</taxon>
        <taxon>Saprolegniomycetes</taxon>
        <taxon>Saprolegniales</taxon>
        <taxon>Achlyaceae</taxon>
        <taxon>Thraustotheca</taxon>
    </lineage>
</organism>
<proteinExistence type="predicted"/>
<reference evidence="1 2" key="1">
    <citation type="journal article" date="2014" name="Genome Biol. Evol.">
        <title>The secreted proteins of Achlya hypogyna and Thraustotheca clavata identify the ancestral oomycete secretome and reveal gene acquisitions by horizontal gene transfer.</title>
        <authorList>
            <person name="Misner I."/>
            <person name="Blouin N."/>
            <person name="Leonard G."/>
            <person name="Richards T.A."/>
            <person name="Lane C.E."/>
        </authorList>
    </citation>
    <scope>NUCLEOTIDE SEQUENCE [LARGE SCALE GENOMIC DNA]</scope>
    <source>
        <strain evidence="1 2">ATCC 34112</strain>
    </source>
</reference>